<dbReference type="EMBL" id="DWUY01000217">
    <property type="protein sequence ID" value="HJD29252.1"/>
    <property type="molecule type" value="Genomic_DNA"/>
</dbReference>
<protein>
    <recommendedName>
        <fullName evidence="2">DUF5979 domain-containing protein</fullName>
    </recommendedName>
</protein>
<evidence type="ECO:0000313" key="4">
    <source>
        <dbReference type="Proteomes" id="UP000823892"/>
    </source>
</evidence>
<dbReference type="Proteomes" id="UP000823892">
    <property type="component" value="Unassembled WGS sequence"/>
</dbReference>
<feature type="domain" description="DUF5979" evidence="2">
    <location>
        <begin position="201"/>
        <end position="297"/>
    </location>
</feature>
<reference evidence="3" key="1">
    <citation type="journal article" date="2021" name="PeerJ">
        <title>Extensive microbial diversity within the chicken gut microbiome revealed by metagenomics and culture.</title>
        <authorList>
            <person name="Gilroy R."/>
            <person name="Ravi A."/>
            <person name="Getino M."/>
            <person name="Pursley I."/>
            <person name="Horton D.L."/>
            <person name="Alikhan N.F."/>
            <person name="Baker D."/>
            <person name="Gharbi K."/>
            <person name="Hall N."/>
            <person name="Watson M."/>
            <person name="Adriaenssens E.M."/>
            <person name="Foster-Nyarko E."/>
            <person name="Jarju S."/>
            <person name="Secka A."/>
            <person name="Antonio M."/>
            <person name="Oren A."/>
            <person name="Chaudhuri R.R."/>
            <person name="La Ragione R."/>
            <person name="Hildebrand F."/>
            <person name="Pallen M.J."/>
        </authorList>
    </citation>
    <scope>NUCLEOTIDE SEQUENCE</scope>
    <source>
        <strain evidence="3">ChiBcec6-4105</strain>
    </source>
</reference>
<gene>
    <name evidence="3" type="ORF">H9914_09730</name>
</gene>
<dbReference type="AlphaFoldDB" id="A0A9D2QU42"/>
<dbReference type="InterPro" id="IPR046022">
    <property type="entry name" value="DUF5979"/>
</dbReference>
<feature type="chain" id="PRO_5038887337" description="DUF5979 domain-containing protein" evidence="1">
    <location>
        <begin position="32"/>
        <end position="331"/>
    </location>
</feature>
<sequence>MSRRKEKRKYLAGFLAAVSLAAVSGAVPAYGARDVEVDRLCSLTVNIGQEGSYREDLETARWDTQLYRIASVDEKGLYTAAEGFQSLEEDIDSVETAQDWDSVAQRGVDIIENSQGQIQPEATITMDGGTGMADDLETGLYLLLSDTAVTEYYEYTFQPGVALLPGPEYEGSETRPQGEWVYDQSIVLKPEQSPRYGSLQVLKSLDSYNASLGPVTFVFQIEGVNEAGETVYSNVVATTHSSAGTQAAVAEGIPAGTRVTVTEVYSGASYELVSSGSQTGVILADQQLSMEFSNTYNDELVPGYGAVNNFQYDENSGWQWSRLEDNAAVSE</sequence>
<keyword evidence="1" id="KW-0732">Signal</keyword>
<evidence type="ECO:0000259" key="2">
    <source>
        <dbReference type="Pfam" id="PF19407"/>
    </source>
</evidence>
<evidence type="ECO:0000313" key="3">
    <source>
        <dbReference type="EMBL" id="HJD29252.1"/>
    </source>
</evidence>
<dbReference type="Pfam" id="PF19407">
    <property type="entry name" value="DUF5979"/>
    <property type="match status" value="1"/>
</dbReference>
<organism evidence="3 4">
    <name type="scientific">Candidatus Blautia avicola</name>
    <dbReference type="NCBI Taxonomy" id="2838483"/>
    <lineage>
        <taxon>Bacteria</taxon>
        <taxon>Bacillati</taxon>
        <taxon>Bacillota</taxon>
        <taxon>Clostridia</taxon>
        <taxon>Lachnospirales</taxon>
        <taxon>Lachnospiraceae</taxon>
        <taxon>Blautia</taxon>
    </lineage>
</organism>
<reference evidence="3" key="2">
    <citation type="submission" date="2021-04" db="EMBL/GenBank/DDBJ databases">
        <authorList>
            <person name="Gilroy R."/>
        </authorList>
    </citation>
    <scope>NUCLEOTIDE SEQUENCE</scope>
    <source>
        <strain evidence="3">ChiBcec6-4105</strain>
    </source>
</reference>
<feature type="signal peptide" evidence="1">
    <location>
        <begin position="1"/>
        <end position="31"/>
    </location>
</feature>
<proteinExistence type="predicted"/>
<evidence type="ECO:0000256" key="1">
    <source>
        <dbReference type="SAM" id="SignalP"/>
    </source>
</evidence>
<accession>A0A9D2QU42</accession>
<comment type="caution">
    <text evidence="3">The sequence shown here is derived from an EMBL/GenBank/DDBJ whole genome shotgun (WGS) entry which is preliminary data.</text>
</comment>
<name>A0A9D2QU42_9FIRM</name>